<feature type="domain" description="Aspartate carbamoyltransferase regulatory subunit C-terminal" evidence="4">
    <location>
        <begin position="100"/>
        <end position="144"/>
    </location>
</feature>
<dbReference type="InterPro" id="IPR020542">
    <property type="entry name" value="Asp_carbamoyltrfase_reg_C"/>
</dbReference>
<organism evidence="5 6">
    <name type="scientific">Claveliimonas bilis</name>
    <dbReference type="NCBI Taxonomy" id="3028070"/>
    <lineage>
        <taxon>Bacteria</taxon>
        <taxon>Bacillati</taxon>
        <taxon>Bacillota</taxon>
        <taxon>Clostridia</taxon>
        <taxon>Lachnospirales</taxon>
        <taxon>Lachnospiraceae</taxon>
        <taxon>Claveliimonas</taxon>
    </lineage>
</organism>
<evidence type="ECO:0000256" key="2">
    <source>
        <dbReference type="ARBA" id="ARBA00022833"/>
    </source>
</evidence>
<protein>
    <submittedName>
        <fullName evidence="5">Aspartate carbamoyltransferase regulatory chain</fullName>
    </submittedName>
</protein>
<dbReference type="EMBL" id="AP027742">
    <property type="protein sequence ID" value="BDZ77383.1"/>
    <property type="molecule type" value="Genomic_DNA"/>
</dbReference>
<feature type="domain" description="Aspartate carbamoyltransferase regulatory subunit N-terminal" evidence="3">
    <location>
        <begin position="6"/>
        <end position="96"/>
    </location>
</feature>
<evidence type="ECO:0000259" key="4">
    <source>
        <dbReference type="Pfam" id="PF02748"/>
    </source>
</evidence>
<gene>
    <name evidence="5" type="primary">pyrI</name>
    <name evidence="5" type="ORF">Lac1_15660</name>
</gene>
<evidence type="ECO:0000313" key="6">
    <source>
        <dbReference type="Proteomes" id="UP001305815"/>
    </source>
</evidence>
<dbReference type="PANTHER" id="PTHR35805:SF1">
    <property type="entry name" value="ASPARTATE CARBAMOYLTRANSFERASE REGULATORY CHAIN"/>
    <property type="match status" value="1"/>
</dbReference>
<dbReference type="RefSeq" id="WP_230106316.1">
    <property type="nucleotide sequence ID" value="NZ_AP024845.1"/>
</dbReference>
<sequence length="151" mass="17630">MVKNTLNVGRISEGFVLDHIQAGRSMEIYKYLHLDQLDCCVAIIKNAKSSKKGKKDIIKIECPIDFIDLDILGFIDHNITINIIKDEEIVEKKRLHLPKKITNVIRCKNPRCITSIEQELDHVFVLTDPEKEIYRCMYCEEKYEGRSRHRG</sequence>
<dbReference type="Pfam" id="PF02748">
    <property type="entry name" value="PyrI_C"/>
    <property type="match status" value="1"/>
</dbReference>
<evidence type="ECO:0000259" key="3">
    <source>
        <dbReference type="Pfam" id="PF01948"/>
    </source>
</evidence>
<evidence type="ECO:0000313" key="5">
    <source>
        <dbReference type="EMBL" id="BDZ77383.1"/>
    </source>
</evidence>
<dbReference type="NCBIfam" id="NF002063">
    <property type="entry name" value="PRK00893.1-3"/>
    <property type="match status" value="1"/>
</dbReference>
<dbReference type="Proteomes" id="UP001305815">
    <property type="component" value="Chromosome"/>
</dbReference>
<dbReference type="PANTHER" id="PTHR35805">
    <property type="entry name" value="ASPARTATE CARBAMOYLTRANSFERASE REGULATORY CHAIN"/>
    <property type="match status" value="1"/>
</dbReference>
<dbReference type="Pfam" id="PF01948">
    <property type="entry name" value="PyrI"/>
    <property type="match status" value="1"/>
</dbReference>
<accession>A0ABM8I3A2</accession>
<proteinExistence type="predicted"/>
<name>A0ABM8I3A2_9FIRM</name>
<keyword evidence="1" id="KW-0479">Metal-binding</keyword>
<dbReference type="InterPro" id="IPR020545">
    <property type="entry name" value="Asp_carbamoyltransf_reg_N"/>
</dbReference>
<dbReference type="InterPro" id="IPR002801">
    <property type="entry name" value="Asp_carbamoylTrfase_reg"/>
</dbReference>
<keyword evidence="2" id="KW-0862">Zinc</keyword>
<reference evidence="6" key="1">
    <citation type="journal article" date="2023" name="Int. J. Syst. Evol. Microbiol.">
        <title>Claveliimonas bilis gen. nov., sp. nov., deoxycholic acid-producing bacteria isolated from human faeces, and reclassification of Sellimonas monacensis Zenner et al. 2021 as Claveliimonas monacensis comb. nov.</title>
        <authorList>
            <person name="Hisatomi A."/>
            <person name="Kastawa N.W.E.P.G."/>
            <person name="Song I."/>
            <person name="Ohkuma M."/>
            <person name="Fukiya S."/>
            <person name="Sakamoto M."/>
        </authorList>
    </citation>
    <scope>NUCLEOTIDE SEQUENCE [LARGE SCALE GENOMIC DNA]</scope>
    <source>
        <strain evidence="6">12BBH14</strain>
    </source>
</reference>
<keyword evidence="6" id="KW-1185">Reference proteome</keyword>
<evidence type="ECO:0000256" key="1">
    <source>
        <dbReference type="ARBA" id="ARBA00022723"/>
    </source>
</evidence>